<name>A0A8S5NWI3_9CAUD</name>
<proteinExistence type="predicted"/>
<reference evidence="1" key="1">
    <citation type="journal article" date="2021" name="Proc. Natl. Acad. Sci. U.S.A.">
        <title>A Catalog of Tens of Thousands of Viruses from Human Metagenomes Reveals Hidden Associations with Chronic Diseases.</title>
        <authorList>
            <person name="Tisza M.J."/>
            <person name="Buck C.B."/>
        </authorList>
    </citation>
    <scope>NUCLEOTIDE SEQUENCE</scope>
    <source>
        <strain evidence="1">CtTnV63</strain>
    </source>
</reference>
<evidence type="ECO:0000313" key="1">
    <source>
        <dbReference type="EMBL" id="DAD98576.1"/>
    </source>
</evidence>
<dbReference type="EMBL" id="BK015264">
    <property type="protein sequence ID" value="DAD98576.1"/>
    <property type="molecule type" value="Genomic_DNA"/>
</dbReference>
<sequence length="107" mass="12878">MTMENYEKKNQFMLLNSCDEPLIIADDLDDIIEYLIENDRKECWEAVDDMNNSLETPLYYDDMDGFTDRIKEEIEDALKKDYRIEVPRMGCAYSIWELEEVYIKKNK</sequence>
<accession>A0A8S5NWI3</accession>
<organism evidence="1">
    <name type="scientific">Siphoviridae sp. ctTnV63</name>
    <dbReference type="NCBI Taxonomy" id="2825523"/>
    <lineage>
        <taxon>Viruses</taxon>
        <taxon>Duplodnaviria</taxon>
        <taxon>Heunggongvirae</taxon>
        <taxon>Uroviricota</taxon>
        <taxon>Caudoviricetes</taxon>
    </lineage>
</organism>
<protein>
    <submittedName>
        <fullName evidence="1">Uncharacterized protein</fullName>
    </submittedName>
</protein>